<evidence type="ECO:0000313" key="2">
    <source>
        <dbReference type="Proteomes" id="UP000464658"/>
    </source>
</evidence>
<proteinExistence type="predicted"/>
<dbReference type="Proteomes" id="UP000464658">
    <property type="component" value="Chromosome"/>
</dbReference>
<protein>
    <submittedName>
        <fullName evidence="1">Uncharacterized protein</fullName>
    </submittedName>
</protein>
<evidence type="ECO:0000313" key="1">
    <source>
        <dbReference type="EMBL" id="BBP87390.1"/>
    </source>
</evidence>
<dbReference type="AlphaFoldDB" id="A0A5S9M1C8"/>
<organism evidence="1 2">
    <name type="scientific">Bacillus safensis</name>
    <dbReference type="NCBI Taxonomy" id="561879"/>
    <lineage>
        <taxon>Bacteria</taxon>
        <taxon>Bacillati</taxon>
        <taxon>Bacillota</taxon>
        <taxon>Bacilli</taxon>
        <taxon>Bacillales</taxon>
        <taxon>Bacillaceae</taxon>
        <taxon>Bacillus</taxon>
    </lineage>
</organism>
<name>A0A5S9M1C8_BACIA</name>
<gene>
    <name evidence="1" type="ORF">BsIDN1_10080</name>
</gene>
<accession>A0A5S9M1C8</accession>
<sequence length="44" mass="4833">MDMARTGVNVPGHAVACIVVSKWEKVFRESAWEVPKAGEETKGM</sequence>
<reference evidence="1 2" key="1">
    <citation type="submission" date="2019-12" db="EMBL/GenBank/DDBJ databases">
        <title>Full genome sequence of a Bacillus safensis strain isolated from commercially available natto in Indonesia.</title>
        <authorList>
            <person name="Yoshida M."/>
            <person name="Uomi M."/>
            <person name="Waturangi D."/>
            <person name="Ekaputri J.J."/>
            <person name="Setiamarga D.H.E."/>
        </authorList>
    </citation>
    <scope>NUCLEOTIDE SEQUENCE [LARGE SCALE GENOMIC DNA]</scope>
    <source>
        <strain evidence="1 2">IDN1</strain>
    </source>
</reference>
<dbReference type="EMBL" id="AP021906">
    <property type="protein sequence ID" value="BBP87390.1"/>
    <property type="molecule type" value="Genomic_DNA"/>
</dbReference>